<organism evidence="2">
    <name type="scientific">uncultured Caudovirales phage</name>
    <dbReference type="NCBI Taxonomy" id="2100421"/>
    <lineage>
        <taxon>Viruses</taxon>
        <taxon>Duplodnaviria</taxon>
        <taxon>Heunggongvirae</taxon>
        <taxon>Uroviricota</taxon>
        <taxon>Caudoviricetes</taxon>
        <taxon>Peduoviridae</taxon>
        <taxon>Maltschvirus</taxon>
        <taxon>Maltschvirus maltsch</taxon>
    </lineage>
</organism>
<reference evidence="2" key="1">
    <citation type="submission" date="2020-05" db="EMBL/GenBank/DDBJ databases">
        <authorList>
            <person name="Chiriac C."/>
            <person name="Salcher M."/>
            <person name="Ghai R."/>
            <person name="Kavagutti S V."/>
        </authorList>
    </citation>
    <scope>NUCLEOTIDE SEQUENCE</scope>
</reference>
<dbReference type="Pfam" id="PF13619">
    <property type="entry name" value="KTSC"/>
    <property type="match status" value="1"/>
</dbReference>
<evidence type="ECO:0000259" key="1">
    <source>
        <dbReference type="Pfam" id="PF13619"/>
    </source>
</evidence>
<evidence type="ECO:0000313" key="2">
    <source>
        <dbReference type="EMBL" id="CAB4187467.1"/>
    </source>
</evidence>
<dbReference type="InterPro" id="IPR025309">
    <property type="entry name" value="KTSC_dom"/>
</dbReference>
<dbReference type="EMBL" id="LR797292">
    <property type="protein sequence ID" value="CAB4200638.1"/>
    <property type="molecule type" value="Genomic_DNA"/>
</dbReference>
<gene>
    <name evidence="2" type="ORF">UFOVP1154_42</name>
    <name evidence="3" type="ORF">UFOVP1341_51</name>
    <name evidence="4" type="ORF">UFOVP1601_32</name>
</gene>
<proteinExistence type="predicted"/>
<evidence type="ECO:0000313" key="4">
    <source>
        <dbReference type="EMBL" id="CAB4218672.1"/>
    </source>
</evidence>
<dbReference type="EMBL" id="LR797107">
    <property type="protein sequence ID" value="CAB4187467.1"/>
    <property type="molecule type" value="Genomic_DNA"/>
</dbReference>
<name>A0A6J5QY33_9CAUD</name>
<feature type="domain" description="KTSC" evidence="1">
    <location>
        <begin position="12"/>
        <end position="66"/>
    </location>
</feature>
<evidence type="ECO:0000313" key="3">
    <source>
        <dbReference type="EMBL" id="CAB4200638.1"/>
    </source>
</evidence>
<sequence>MEGALIHRYAVDSSNLKSIGYEGRMLVIEFTTGDIYVYPDVPGALFEDFSRAESKGRFYNQQIKGKLKGSKITGICANCLAGPQIIGSICEACTIGTVREVVKGGDRYEDESRIKAALAGRDIVDEKGIE</sequence>
<dbReference type="EMBL" id="LR797469">
    <property type="protein sequence ID" value="CAB4218672.1"/>
    <property type="molecule type" value="Genomic_DNA"/>
</dbReference>
<accession>A0A6J5QY33</accession>
<protein>
    <submittedName>
        <fullName evidence="2">KTSC domain containing protein</fullName>
    </submittedName>
</protein>